<dbReference type="STRING" id="1547445.LO80_03585"/>
<organism evidence="2 3">
    <name type="scientific">Candidatus Francisella endociliophora</name>
    <dbReference type="NCBI Taxonomy" id="653937"/>
    <lineage>
        <taxon>Bacteria</taxon>
        <taxon>Pseudomonadati</taxon>
        <taxon>Pseudomonadota</taxon>
        <taxon>Gammaproteobacteria</taxon>
        <taxon>Thiotrichales</taxon>
        <taxon>Francisellaceae</taxon>
        <taxon>Francisella</taxon>
    </lineage>
</organism>
<name>A0A097ENK2_9GAMM</name>
<dbReference type="RefSeq" id="WP_040008631.1">
    <property type="nucleotide sequence ID" value="NZ_CP009574.1"/>
</dbReference>
<keyword evidence="3" id="KW-1185">Reference proteome</keyword>
<proteinExistence type="predicted"/>
<dbReference type="AlphaFoldDB" id="A0A097ENK2"/>
<feature type="transmembrane region" description="Helical" evidence="1">
    <location>
        <begin position="30"/>
        <end position="49"/>
    </location>
</feature>
<feature type="transmembrane region" description="Helical" evidence="1">
    <location>
        <begin position="61"/>
        <end position="81"/>
    </location>
</feature>
<keyword evidence="1" id="KW-1133">Transmembrane helix</keyword>
<protein>
    <submittedName>
        <fullName evidence="2">Uncharacterized protein</fullName>
    </submittedName>
</protein>
<dbReference type="EMBL" id="CP009574">
    <property type="protein sequence ID" value="AIT09139.1"/>
    <property type="molecule type" value="Genomic_DNA"/>
</dbReference>
<feature type="transmembrane region" description="Helical" evidence="1">
    <location>
        <begin position="126"/>
        <end position="144"/>
    </location>
</feature>
<accession>A0A097ENK2</accession>
<feature type="transmembrane region" description="Helical" evidence="1">
    <location>
        <begin position="151"/>
        <end position="170"/>
    </location>
</feature>
<evidence type="ECO:0000256" key="1">
    <source>
        <dbReference type="SAM" id="Phobius"/>
    </source>
</evidence>
<dbReference type="HOGENOM" id="CLU_1358776_0_0_6"/>
<dbReference type="KEGG" id="frf:LO80_03585"/>
<feature type="transmembrane region" description="Helical" evidence="1">
    <location>
        <begin position="176"/>
        <end position="196"/>
    </location>
</feature>
<reference evidence="2 3" key="1">
    <citation type="submission" date="2014-10" db="EMBL/GenBank/DDBJ databases">
        <title>Whole genome sequence of Francisella endociliophora strain FSC1006, isolated from a laboratory culture of the marine ciliate Euplotes raikovi.</title>
        <authorList>
            <person name="Granberg M."/>
            <person name="Backman S."/>
            <person name="Lundmark E."/>
            <person name="Nilsson E."/>
            <person name="Karlsson E."/>
            <person name="Thelaus J."/>
            <person name="Ohrman C."/>
            <person name="Larkeryd A."/>
            <person name="Stenberg P."/>
        </authorList>
    </citation>
    <scope>NUCLEOTIDE SEQUENCE [LARGE SCALE GENOMIC DNA]</scope>
    <source>
        <strain evidence="2 3">FSC1006</strain>
    </source>
</reference>
<feature type="transmembrane region" description="Helical" evidence="1">
    <location>
        <begin position="93"/>
        <end position="114"/>
    </location>
</feature>
<evidence type="ECO:0000313" key="2">
    <source>
        <dbReference type="EMBL" id="AIT09139.1"/>
    </source>
</evidence>
<keyword evidence="1" id="KW-0812">Transmembrane</keyword>
<dbReference type="Proteomes" id="UP000029672">
    <property type="component" value="Chromosome"/>
</dbReference>
<evidence type="ECO:0000313" key="3">
    <source>
        <dbReference type="Proteomes" id="UP000029672"/>
    </source>
</evidence>
<keyword evidence="1" id="KW-0472">Membrane</keyword>
<sequence>MNIQVAIQLIGETLLILFAVKLTQNKKLAWLFLLVSYLIALSNYFLGFYKANLSMINTHFLFMLAPILAVIAIAIMGYIFVDKNKNFRKSNTIFVLLTILICFLLINLDYYFVLGSNFEEFILRGVFVKSLDQTLLFSGLIFAFTKYRIAFILLALSFVSKALLMAYIFIFKIDAYYFLCMTTFYACMAMIFITALNKIKK</sequence>
<gene>
    <name evidence="2" type="ORF">LO80_03585</name>
</gene>